<keyword evidence="1" id="KW-0547">Nucleotide-binding</keyword>
<keyword evidence="4" id="KW-0378">Hydrolase</keyword>
<dbReference type="GO" id="GO:0003924">
    <property type="term" value="F:GTPase activity"/>
    <property type="evidence" value="ECO:0007669"/>
    <property type="project" value="InterPro"/>
</dbReference>
<dbReference type="SUPFAM" id="SSF52540">
    <property type="entry name" value="P-loop containing nucleoside triphosphate hydrolases"/>
    <property type="match status" value="1"/>
</dbReference>
<evidence type="ECO:0000313" key="4">
    <source>
        <dbReference type="EMBL" id="KAG5177797.1"/>
    </source>
</evidence>
<dbReference type="Pfam" id="PF00071">
    <property type="entry name" value="Ras"/>
    <property type="match status" value="1"/>
</dbReference>
<reference evidence="4" key="1">
    <citation type="submission" date="2021-02" db="EMBL/GenBank/DDBJ databases">
        <title>First Annotated Genome of the Yellow-green Alga Tribonema minus.</title>
        <authorList>
            <person name="Mahan K.M."/>
        </authorList>
    </citation>
    <scope>NUCLEOTIDE SEQUENCE</scope>
    <source>
        <strain evidence="4">UTEX B ZZ1240</strain>
    </source>
</reference>
<sequence>RKVKILMLGDTGVGKSSLMNRFTEDEFFPGLVGTVGVDFKMRTLDLRGERVLVQVWDTAGQERFHKITRAYYRGSHGILLAYDVGEPATLENISYWINNIQDNASSGVCTCLVGNKMDLRGETAAAAASDNSADAAAAPPPPAANPLSCCVSASPKAAPVGTDSGRAIAQQYGVAFFETSAKTGHNVHAAFVSLVESALEAADAGCGPPTTPASQQRRRGARRGGSGGAGAGGDRAHSTPPPSSLRTGVCPCAMWCCRALLGARCVARVCSQPHLVTWSSTIF</sequence>
<gene>
    <name evidence="4" type="ORF">JKP88DRAFT_169653</name>
</gene>
<dbReference type="InterPro" id="IPR005225">
    <property type="entry name" value="Small_GTP-bd"/>
</dbReference>
<proteinExistence type="predicted"/>
<dbReference type="PRINTS" id="PR00449">
    <property type="entry name" value="RASTRNSFRMNG"/>
</dbReference>
<dbReference type="PANTHER" id="PTHR47977">
    <property type="entry name" value="RAS-RELATED PROTEIN RAB"/>
    <property type="match status" value="1"/>
</dbReference>
<dbReference type="CDD" id="cd00154">
    <property type="entry name" value="Rab"/>
    <property type="match status" value="1"/>
</dbReference>
<dbReference type="EMBL" id="JAFCMP010000521">
    <property type="protein sequence ID" value="KAG5177797.1"/>
    <property type="molecule type" value="Genomic_DNA"/>
</dbReference>
<dbReference type="SMART" id="SM00173">
    <property type="entry name" value="RAS"/>
    <property type="match status" value="1"/>
</dbReference>
<feature type="non-terminal residue" evidence="4">
    <location>
        <position position="283"/>
    </location>
</feature>
<dbReference type="NCBIfam" id="TIGR00231">
    <property type="entry name" value="small_GTP"/>
    <property type="match status" value="1"/>
</dbReference>
<dbReference type="Proteomes" id="UP000664859">
    <property type="component" value="Unassembled WGS sequence"/>
</dbReference>
<dbReference type="AlphaFoldDB" id="A0A835YLY5"/>
<dbReference type="InterPro" id="IPR027417">
    <property type="entry name" value="P-loop_NTPase"/>
</dbReference>
<dbReference type="SMART" id="SM00175">
    <property type="entry name" value="RAB"/>
    <property type="match status" value="1"/>
</dbReference>
<keyword evidence="5" id="KW-1185">Reference proteome</keyword>
<dbReference type="FunFam" id="3.40.50.300:FF:001447">
    <property type="entry name" value="Ras-related protein Rab-1B"/>
    <property type="match status" value="1"/>
</dbReference>
<evidence type="ECO:0000256" key="3">
    <source>
        <dbReference type="SAM" id="MobiDB-lite"/>
    </source>
</evidence>
<keyword evidence="2" id="KW-0342">GTP-binding</keyword>
<feature type="compositionally biased region" description="Gly residues" evidence="3">
    <location>
        <begin position="223"/>
        <end position="233"/>
    </location>
</feature>
<dbReference type="GO" id="GO:0005525">
    <property type="term" value="F:GTP binding"/>
    <property type="evidence" value="ECO:0007669"/>
    <property type="project" value="UniProtKB-KW"/>
</dbReference>
<dbReference type="SMART" id="SM00174">
    <property type="entry name" value="RHO"/>
    <property type="match status" value="1"/>
</dbReference>
<dbReference type="PROSITE" id="PS51419">
    <property type="entry name" value="RAB"/>
    <property type="match status" value="1"/>
</dbReference>
<dbReference type="InterPro" id="IPR001806">
    <property type="entry name" value="Small_GTPase"/>
</dbReference>
<feature type="region of interest" description="Disordered" evidence="3">
    <location>
        <begin position="205"/>
        <end position="243"/>
    </location>
</feature>
<name>A0A835YLY5_9STRA</name>
<dbReference type="InterPro" id="IPR050227">
    <property type="entry name" value="Rab"/>
</dbReference>
<evidence type="ECO:0000313" key="5">
    <source>
        <dbReference type="Proteomes" id="UP000664859"/>
    </source>
</evidence>
<dbReference type="Gene3D" id="3.40.50.300">
    <property type="entry name" value="P-loop containing nucleotide triphosphate hydrolases"/>
    <property type="match status" value="1"/>
</dbReference>
<evidence type="ECO:0000256" key="1">
    <source>
        <dbReference type="ARBA" id="ARBA00022741"/>
    </source>
</evidence>
<protein>
    <submittedName>
        <fullName evidence="4">P-loop containing nucleoside triphosphate hydrolase protein</fullName>
    </submittedName>
</protein>
<organism evidence="4 5">
    <name type="scientific">Tribonema minus</name>
    <dbReference type="NCBI Taxonomy" id="303371"/>
    <lineage>
        <taxon>Eukaryota</taxon>
        <taxon>Sar</taxon>
        <taxon>Stramenopiles</taxon>
        <taxon>Ochrophyta</taxon>
        <taxon>PX clade</taxon>
        <taxon>Xanthophyceae</taxon>
        <taxon>Tribonematales</taxon>
        <taxon>Tribonemataceae</taxon>
        <taxon>Tribonema</taxon>
    </lineage>
</organism>
<dbReference type="PROSITE" id="PS51420">
    <property type="entry name" value="RHO"/>
    <property type="match status" value="1"/>
</dbReference>
<dbReference type="PROSITE" id="PS51421">
    <property type="entry name" value="RAS"/>
    <property type="match status" value="1"/>
</dbReference>
<comment type="caution">
    <text evidence="4">The sequence shown here is derived from an EMBL/GenBank/DDBJ whole genome shotgun (WGS) entry which is preliminary data.</text>
</comment>
<accession>A0A835YLY5</accession>
<evidence type="ECO:0000256" key="2">
    <source>
        <dbReference type="ARBA" id="ARBA00023134"/>
    </source>
</evidence>